<dbReference type="AlphaFoldDB" id="A0A8C4P309"/>
<comment type="similarity">
    <text evidence="1">Belongs to the CAMK2N family.</text>
</comment>
<proteinExistence type="inferred from homology"/>
<keyword evidence="4" id="KW-1185">Reference proteome</keyword>
<evidence type="ECO:0000256" key="2">
    <source>
        <dbReference type="ARBA" id="ARBA00023013"/>
    </source>
</evidence>
<dbReference type="Pfam" id="PF15170">
    <property type="entry name" value="CaM-KIIN"/>
    <property type="match status" value="1"/>
</dbReference>
<reference evidence="3" key="1">
    <citation type="submission" date="2025-08" db="UniProtKB">
        <authorList>
            <consortium name="Ensembl"/>
        </authorList>
    </citation>
    <scope>IDENTIFICATION</scope>
</reference>
<evidence type="ECO:0000313" key="3">
    <source>
        <dbReference type="Ensembl" id="ENSDNVP00000002630.1"/>
    </source>
</evidence>
<keyword evidence="2" id="KW-0649">Protein kinase inhibitor</keyword>
<dbReference type="InterPro" id="IPR026779">
    <property type="entry name" value="Camk2n"/>
</dbReference>
<reference evidence="3" key="2">
    <citation type="submission" date="2025-09" db="UniProtKB">
        <authorList>
            <consortium name="Ensembl"/>
        </authorList>
    </citation>
    <scope>IDENTIFICATION</scope>
</reference>
<dbReference type="Ensembl" id="ENSDNVT00000003154.1">
    <property type="protein sequence ID" value="ENSDNVP00000002630.1"/>
    <property type="gene ID" value="ENSDNVG00000001886.1"/>
</dbReference>
<organism evidence="3 4">
    <name type="scientific">Dromaius novaehollandiae</name>
    <name type="common">Emu</name>
    <dbReference type="NCBI Taxonomy" id="8790"/>
    <lineage>
        <taxon>Eukaryota</taxon>
        <taxon>Metazoa</taxon>
        <taxon>Chordata</taxon>
        <taxon>Craniata</taxon>
        <taxon>Vertebrata</taxon>
        <taxon>Euteleostomi</taxon>
        <taxon>Archelosauria</taxon>
        <taxon>Archosauria</taxon>
        <taxon>Dinosauria</taxon>
        <taxon>Saurischia</taxon>
        <taxon>Theropoda</taxon>
        <taxon>Coelurosauria</taxon>
        <taxon>Aves</taxon>
        <taxon>Palaeognathae</taxon>
        <taxon>Casuariiformes</taxon>
        <taxon>Dromaiidae</taxon>
        <taxon>Dromaius</taxon>
    </lineage>
</organism>
<evidence type="ECO:0000313" key="4">
    <source>
        <dbReference type="Proteomes" id="UP000694423"/>
    </source>
</evidence>
<dbReference type="Proteomes" id="UP000694423">
    <property type="component" value="Unplaced"/>
</dbReference>
<protein>
    <submittedName>
        <fullName evidence="3">Uncharacterized protein</fullName>
    </submittedName>
</protein>
<evidence type="ECO:0000256" key="1">
    <source>
        <dbReference type="ARBA" id="ARBA00009996"/>
    </source>
</evidence>
<dbReference type="GO" id="GO:0004860">
    <property type="term" value="F:protein kinase inhibitor activity"/>
    <property type="evidence" value="ECO:0007669"/>
    <property type="project" value="UniProtKB-KW"/>
</dbReference>
<sequence length="96" mass="10400">MGVWLPPPRWRRPPLPGWVITHSSPVALISSCRREEGGSFLVLPAPPFPKSSQSEGGWLAASQMLPLPKLGMGVVIEDDRIDEVLKGMTEKSPSGV</sequence>
<name>A0A8C4P309_DRONO</name>
<accession>A0A8C4P309</accession>